<feature type="non-terminal residue" evidence="1">
    <location>
        <position position="1"/>
    </location>
</feature>
<dbReference type="AlphaFoldDB" id="A0AAN8G0X7"/>
<evidence type="ECO:0000313" key="2">
    <source>
        <dbReference type="Proteomes" id="UP001331761"/>
    </source>
</evidence>
<organism evidence="1 2">
    <name type="scientific">Trichostrongylus colubriformis</name>
    <name type="common">Black scour worm</name>
    <dbReference type="NCBI Taxonomy" id="6319"/>
    <lineage>
        <taxon>Eukaryota</taxon>
        <taxon>Metazoa</taxon>
        <taxon>Ecdysozoa</taxon>
        <taxon>Nematoda</taxon>
        <taxon>Chromadorea</taxon>
        <taxon>Rhabditida</taxon>
        <taxon>Rhabditina</taxon>
        <taxon>Rhabditomorpha</taxon>
        <taxon>Strongyloidea</taxon>
        <taxon>Trichostrongylidae</taxon>
        <taxon>Trichostrongylus</taxon>
    </lineage>
</organism>
<dbReference type="Proteomes" id="UP001331761">
    <property type="component" value="Unassembled WGS sequence"/>
</dbReference>
<accession>A0AAN8G0X7</accession>
<dbReference type="EMBL" id="WIXE01014419">
    <property type="protein sequence ID" value="KAK5974318.1"/>
    <property type="molecule type" value="Genomic_DNA"/>
</dbReference>
<reference evidence="1 2" key="1">
    <citation type="submission" date="2019-10" db="EMBL/GenBank/DDBJ databases">
        <title>Assembly and Annotation for the nematode Trichostrongylus colubriformis.</title>
        <authorList>
            <person name="Martin J."/>
        </authorList>
    </citation>
    <scope>NUCLEOTIDE SEQUENCE [LARGE SCALE GENOMIC DNA]</scope>
    <source>
        <strain evidence="1">G859</strain>
        <tissue evidence="1">Whole worm</tissue>
    </source>
</reference>
<sequence>RDPQNVSEITEVSSTEQFVNCSTYCATFSERSRKNSSSRYGYCVPSSCATVYDPEKMALIGQRRWKLRYLTLCVRINKGVERLEVISAEGQQHLCDSSDQ</sequence>
<comment type="caution">
    <text evidence="1">The sequence shown here is derived from an EMBL/GenBank/DDBJ whole genome shotgun (WGS) entry which is preliminary data.</text>
</comment>
<gene>
    <name evidence="1" type="ORF">GCK32_013057</name>
</gene>
<name>A0AAN8G0X7_TRICO</name>
<proteinExistence type="predicted"/>
<evidence type="ECO:0000313" key="1">
    <source>
        <dbReference type="EMBL" id="KAK5974318.1"/>
    </source>
</evidence>
<protein>
    <submittedName>
        <fullName evidence="1">Uncharacterized protein</fullName>
    </submittedName>
</protein>
<keyword evidence="2" id="KW-1185">Reference proteome</keyword>